<sequence length="967" mass="106929">MSNPQGSGPGSGLGSALRPQHYYVGPFGRMLPTTDSPSSEQQPELSANLQESGDSLYQLPPPRVPASLQFGSDPFPRQKSSPQAKDSGSQPQKPEQLPSVSQILTPTPGPGPSQYPQPFASSTSNTGRNESAYPPHYHDPTFQVSPTSVPDRGRSESLPQLHTGLPSLSQVALHGHRGIRNHTPTRSDPSAASFPHGQLPFHTTSSHGQVPSGELSSPESSNRSNNLPLRPHVIDERVIDGELCFVYADGSFCPKFIDGAPVNANWGVTKAGRPRKRLGLACLTCREKKIKCNPNPTAEAVCDQCRKSGRECRFESAPRGNRSMRGSAGPSGRPDPYAPASHGGLDASLSLYDFARASESATSLPGTTGHSPMSEGSILTSSAQETTYETMTEADKALRSRSYRFPPSLSGADDTLGRPSAHIESTRSPEYSDILGELKDNNSDDPLAASWHLDPYESDPESAVHYTECYFLQVNDGLYHMFPHGRFGSWLKTYPTKSADDKMLLYSMMALGSVFSDRPDKMAAMRRYSRIARFAINRSQHTLSLQLAQSHIIMSLWYYATGSLVGSWDSIGAAGRAVFGLRYNVESGGVVVDQNQMCDYGLHPQALIECRRRTFWIAFVLDRFSSLYSASSTFISSDAALLRLPCREEIYETQQYATVPYFQSFLNHIPASTGDDRSTLSPMAFLIEIMAIWGEISLHITRLPHIPPEAYNRLTEEFHTTIVQKSNQWMTQLPEYLVFSPINLERSIRQRKADTFISTHLFYHASLMKLYRHARYESLRPEILGQYIHRARYHAVEILRISLTFDQYAKKIIPSRHSTETSISQFTLLNPFLGYVILSAVDVLSSAGLASQLHECISYTRGALDTVHELGRYWDSSLHIGTVLHRRLGLMVNCLNERSVFAEKQGFALNGPPLETKVHAGALHSHPPATLGEDLFTGSMPREVLLNALRLDETLISEGGIAWIRDP</sequence>
<dbReference type="PANTHER" id="PTHR47338:SF11">
    <property type="entry name" value="ZN(II)2CYS6 TRANSCRIPTION FACTOR (EUROFUNG)"/>
    <property type="match status" value="1"/>
</dbReference>
<organism evidence="9 10">
    <name type="scientific">Penicillium egyptiacum</name>
    <dbReference type="NCBI Taxonomy" id="1303716"/>
    <lineage>
        <taxon>Eukaryota</taxon>
        <taxon>Fungi</taxon>
        <taxon>Dikarya</taxon>
        <taxon>Ascomycota</taxon>
        <taxon>Pezizomycotina</taxon>
        <taxon>Eurotiomycetes</taxon>
        <taxon>Eurotiomycetidae</taxon>
        <taxon>Eurotiales</taxon>
        <taxon>Aspergillaceae</taxon>
        <taxon>Penicillium</taxon>
    </lineage>
</organism>
<protein>
    <recommendedName>
        <fullName evidence="8">Zn(2)-C6 fungal-type domain-containing protein</fullName>
    </recommendedName>
</protein>
<evidence type="ECO:0000256" key="5">
    <source>
        <dbReference type="ARBA" id="ARBA00023163"/>
    </source>
</evidence>
<dbReference type="GO" id="GO:0003677">
    <property type="term" value="F:DNA binding"/>
    <property type="evidence" value="ECO:0007669"/>
    <property type="project" value="UniProtKB-KW"/>
</dbReference>
<comment type="caution">
    <text evidence="9">The sequence shown here is derived from an EMBL/GenBank/DDBJ whole genome shotgun (WGS) entry which is preliminary data.</text>
</comment>
<evidence type="ECO:0000256" key="7">
    <source>
        <dbReference type="SAM" id="MobiDB-lite"/>
    </source>
</evidence>
<keyword evidence="10" id="KW-1185">Reference proteome</keyword>
<dbReference type="GO" id="GO:0005634">
    <property type="term" value="C:nucleus"/>
    <property type="evidence" value="ECO:0007669"/>
    <property type="project" value="UniProtKB-SubCell"/>
</dbReference>
<feature type="domain" description="Zn(2)-C6 fungal-type" evidence="8">
    <location>
        <begin position="281"/>
        <end position="314"/>
    </location>
</feature>
<feature type="compositionally biased region" description="Polar residues" evidence="7">
    <location>
        <begin position="78"/>
        <end position="105"/>
    </location>
</feature>
<dbReference type="InterPro" id="IPR036864">
    <property type="entry name" value="Zn2-C6_fun-type_DNA-bd_sf"/>
</dbReference>
<feature type="compositionally biased region" description="Polar residues" evidence="7">
    <location>
        <begin position="377"/>
        <end position="390"/>
    </location>
</feature>
<dbReference type="InterPro" id="IPR001138">
    <property type="entry name" value="Zn2Cys6_DnaBD"/>
</dbReference>
<dbReference type="Pfam" id="PF00172">
    <property type="entry name" value="Zn_clus"/>
    <property type="match status" value="1"/>
</dbReference>
<evidence type="ECO:0000259" key="8">
    <source>
        <dbReference type="PROSITE" id="PS50048"/>
    </source>
</evidence>
<dbReference type="PROSITE" id="PS00463">
    <property type="entry name" value="ZN2_CY6_FUNGAL_1"/>
    <property type="match status" value="1"/>
</dbReference>
<gene>
    <name evidence="9" type="ORF">PEGY_LOCUS6121</name>
</gene>
<dbReference type="GO" id="GO:0008270">
    <property type="term" value="F:zinc ion binding"/>
    <property type="evidence" value="ECO:0007669"/>
    <property type="project" value="InterPro"/>
</dbReference>
<feature type="region of interest" description="Disordered" evidence="7">
    <location>
        <begin position="178"/>
        <end position="228"/>
    </location>
</feature>
<evidence type="ECO:0000256" key="6">
    <source>
        <dbReference type="ARBA" id="ARBA00023242"/>
    </source>
</evidence>
<evidence type="ECO:0000313" key="9">
    <source>
        <dbReference type="EMBL" id="CAG8900256.1"/>
    </source>
</evidence>
<evidence type="ECO:0000256" key="2">
    <source>
        <dbReference type="ARBA" id="ARBA00022723"/>
    </source>
</evidence>
<feature type="compositionally biased region" description="Polar residues" evidence="7">
    <location>
        <begin position="361"/>
        <end position="371"/>
    </location>
</feature>
<dbReference type="InterPro" id="IPR007219">
    <property type="entry name" value="XnlR_reg_dom"/>
</dbReference>
<comment type="subcellular location">
    <subcellularLocation>
        <location evidence="1">Nucleus</location>
    </subcellularLocation>
</comment>
<accession>A0A9W4P5T3</accession>
<dbReference type="SUPFAM" id="SSF57701">
    <property type="entry name" value="Zn2/Cys6 DNA-binding domain"/>
    <property type="match status" value="1"/>
</dbReference>
<keyword evidence="2" id="KW-0479">Metal-binding</keyword>
<dbReference type="Pfam" id="PF04082">
    <property type="entry name" value="Fungal_trans"/>
    <property type="match status" value="1"/>
</dbReference>
<dbReference type="PANTHER" id="PTHR47338">
    <property type="entry name" value="ZN(II)2CYS6 TRANSCRIPTION FACTOR (EUROFUNG)-RELATED"/>
    <property type="match status" value="1"/>
</dbReference>
<evidence type="ECO:0000256" key="1">
    <source>
        <dbReference type="ARBA" id="ARBA00004123"/>
    </source>
</evidence>
<dbReference type="Proteomes" id="UP001154252">
    <property type="component" value="Unassembled WGS sequence"/>
</dbReference>
<dbReference type="Gene3D" id="4.10.240.10">
    <property type="entry name" value="Zn(2)-C6 fungal-type DNA-binding domain"/>
    <property type="match status" value="1"/>
</dbReference>
<dbReference type="PROSITE" id="PS50048">
    <property type="entry name" value="ZN2_CY6_FUNGAL_2"/>
    <property type="match status" value="1"/>
</dbReference>
<dbReference type="OrthoDB" id="5426798at2759"/>
<feature type="compositionally biased region" description="Polar residues" evidence="7">
    <location>
        <begin position="201"/>
        <end position="227"/>
    </location>
</feature>
<dbReference type="CDD" id="cd12148">
    <property type="entry name" value="fungal_TF_MHR"/>
    <property type="match status" value="1"/>
</dbReference>
<proteinExistence type="predicted"/>
<dbReference type="AlphaFoldDB" id="A0A9W4P5T3"/>
<feature type="region of interest" description="Disordered" evidence="7">
    <location>
        <begin position="313"/>
        <end position="342"/>
    </location>
</feature>
<keyword evidence="5" id="KW-0804">Transcription</keyword>
<evidence type="ECO:0000313" key="10">
    <source>
        <dbReference type="Proteomes" id="UP001154252"/>
    </source>
</evidence>
<keyword evidence="3" id="KW-0805">Transcription regulation</keyword>
<dbReference type="GO" id="GO:0006351">
    <property type="term" value="P:DNA-templated transcription"/>
    <property type="evidence" value="ECO:0007669"/>
    <property type="project" value="InterPro"/>
</dbReference>
<dbReference type="EMBL" id="CAJVRC010000866">
    <property type="protein sequence ID" value="CAG8900256.1"/>
    <property type="molecule type" value="Genomic_DNA"/>
</dbReference>
<evidence type="ECO:0000256" key="3">
    <source>
        <dbReference type="ARBA" id="ARBA00023015"/>
    </source>
</evidence>
<feature type="region of interest" description="Disordered" evidence="7">
    <location>
        <begin position="1"/>
        <end position="162"/>
    </location>
</feature>
<keyword evidence="4" id="KW-0238">DNA-binding</keyword>
<feature type="compositionally biased region" description="Polar residues" evidence="7">
    <location>
        <begin position="116"/>
        <end position="129"/>
    </location>
</feature>
<reference evidence="9" key="1">
    <citation type="submission" date="2021-07" db="EMBL/GenBank/DDBJ databases">
        <authorList>
            <person name="Branca A.L. A."/>
        </authorList>
    </citation>
    <scope>NUCLEOTIDE SEQUENCE</scope>
</reference>
<dbReference type="CDD" id="cd00067">
    <property type="entry name" value="GAL4"/>
    <property type="match status" value="1"/>
</dbReference>
<keyword evidence="6" id="KW-0539">Nucleus</keyword>
<dbReference type="GO" id="GO:0000981">
    <property type="term" value="F:DNA-binding transcription factor activity, RNA polymerase II-specific"/>
    <property type="evidence" value="ECO:0007669"/>
    <property type="project" value="InterPro"/>
</dbReference>
<evidence type="ECO:0000256" key="4">
    <source>
        <dbReference type="ARBA" id="ARBA00023125"/>
    </source>
</evidence>
<dbReference type="InterPro" id="IPR050815">
    <property type="entry name" value="TF_fung"/>
</dbReference>
<feature type="compositionally biased region" description="Polar residues" evidence="7">
    <location>
        <begin position="33"/>
        <end position="55"/>
    </location>
</feature>
<name>A0A9W4P5T3_9EURO</name>
<dbReference type="SMART" id="SM00066">
    <property type="entry name" value="GAL4"/>
    <property type="match status" value="1"/>
</dbReference>
<feature type="region of interest" description="Disordered" evidence="7">
    <location>
        <begin position="361"/>
        <end position="428"/>
    </location>
</feature>